<protein>
    <submittedName>
        <fullName evidence="2">Uncharacterized protein</fullName>
    </submittedName>
</protein>
<proteinExistence type="predicted"/>
<feature type="compositionally biased region" description="Basic residues" evidence="1">
    <location>
        <begin position="17"/>
        <end position="27"/>
    </location>
</feature>
<feature type="region of interest" description="Disordered" evidence="1">
    <location>
        <begin position="13"/>
        <end position="55"/>
    </location>
</feature>
<evidence type="ECO:0000313" key="2">
    <source>
        <dbReference type="EMBL" id="KAJ4437878.1"/>
    </source>
</evidence>
<evidence type="ECO:0000256" key="1">
    <source>
        <dbReference type="SAM" id="MobiDB-lite"/>
    </source>
</evidence>
<gene>
    <name evidence="2" type="ORF">ANN_13817</name>
</gene>
<feature type="compositionally biased region" description="Basic and acidic residues" evidence="1">
    <location>
        <begin position="46"/>
        <end position="55"/>
    </location>
</feature>
<organism evidence="2 3">
    <name type="scientific">Periplaneta americana</name>
    <name type="common">American cockroach</name>
    <name type="synonym">Blatta americana</name>
    <dbReference type="NCBI Taxonomy" id="6978"/>
    <lineage>
        <taxon>Eukaryota</taxon>
        <taxon>Metazoa</taxon>
        <taxon>Ecdysozoa</taxon>
        <taxon>Arthropoda</taxon>
        <taxon>Hexapoda</taxon>
        <taxon>Insecta</taxon>
        <taxon>Pterygota</taxon>
        <taxon>Neoptera</taxon>
        <taxon>Polyneoptera</taxon>
        <taxon>Dictyoptera</taxon>
        <taxon>Blattodea</taxon>
        <taxon>Blattoidea</taxon>
        <taxon>Blattidae</taxon>
        <taxon>Blattinae</taxon>
        <taxon>Periplaneta</taxon>
    </lineage>
</organism>
<comment type="caution">
    <text evidence="2">The sequence shown here is derived from an EMBL/GenBank/DDBJ whole genome shotgun (WGS) entry which is preliminary data.</text>
</comment>
<accession>A0ABQ8SUK3</accession>
<reference evidence="2 3" key="1">
    <citation type="journal article" date="2022" name="Allergy">
        <title>Genome assembly and annotation of Periplaneta americana reveal a comprehensive cockroach allergen profile.</title>
        <authorList>
            <person name="Wang L."/>
            <person name="Xiong Q."/>
            <person name="Saelim N."/>
            <person name="Wang L."/>
            <person name="Nong W."/>
            <person name="Wan A.T."/>
            <person name="Shi M."/>
            <person name="Liu X."/>
            <person name="Cao Q."/>
            <person name="Hui J.H.L."/>
            <person name="Sookrung N."/>
            <person name="Leung T.F."/>
            <person name="Tungtrongchitr A."/>
            <person name="Tsui S.K.W."/>
        </authorList>
    </citation>
    <scope>NUCLEOTIDE SEQUENCE [LARGE SCALE GENOMIC DNA]</scope>
    <source>
        <strain evidence="2">PWHHKU_190912</strain>
    </source>
</reference>
<dbReference type="EMBL" id="JAJSOF020000019">
    <property type="protein sequence ID" value="KAJ4437878.1"/>
    <property type="molecule type" value="Genomic_DNA"/>
</dbReference>
<name>A0ABQ8SUK3_PERAM</name>
<sequence length="55" mass="6571">MIKFNVWRKEGGEGWRRSRGRERRTGKRIGMNVTKDGGRMKSVRKSGKEEERNEY</sequence>
<evidence type="ECO:0000313" key="3">
    <source>
        <dbReference type="Proteomes" id="UP001148838"/>
    </source>
</evidence>
<dbReference type="Proteomes" id="UP001148838">
    <property type="component" value="Unassembled WGS sequence"/>
</dbReference>
<keyword evidence="3" id="KW-1185">Reference proteome</keyword>